<evidence type="ECO:0000313" key="2">
    <source>
        <dbReference type="EMBL" id="LAB28140.1"/>
    </source>
</evidence>
<dbReference type="EMBL" id="IACM01072033">
    <property type="protein sequence ID" value="LAB28134.1"/>
    <property type="molecule type" value="Transcribed_RNA"/>
</dbReference>
<dbReference type="EMBL" id="IACM01072036">
    <property type="protein sequence ID" value="LAB28140.1"/>
    <property type="molecule type" value="Transcribed_RNA"/>
</dbReference>
<sequence length="99" mass="11185">MIHKGLVGIQDSRCGRDTRHSINLKLFPPLHCHGGRTSMWFVLVPRRSQIKQRNWVKSTHSVSHVKKMVQNSDITSNQMMSEGGILPIPGFSEQHGGKQ</sequence>
<protein>
    <submittedName>
        <fullName evidence="2">Uncharacterized protein</fullName>
    </submittedName>
</protein>
<reference evidence="2" key="1">
    <citation type="submission" date="2017-07" db="EMBL/GenBank/DDBJ databases">
        <authorList>
            <person name="Mikheyev A."/>
            <person name="Grau M."/>
        </authorList>
    </citation>
    <scope>NUCLEOTIDE SEQUENCE</scope>
    <source>
        <tissue evidence="2">Venom_gland</tissue>
    </source>
</reference>
<evidence type="ECO:0000256" key="1">
    <source>
        <dbReference type="SAM" id="MobiDB-lite"/>
    </source>
</evidence>
<name>A0A2D4M470_9SAUR</name>
<organism evidence="2">
    <name type="scientific">Micrurus spixii</name>
    <name type="common">Amazon coral snake</name>
    <dbReference type="NCBI Taxonomy" id="129469"/>
    <lineage>
        <taxon>Eukaryota</taxon>
        <taxon>Metazoa</taxon>
        <taxon>Chordata</taxon>
        <taxon>Craniata</taxon>
        <taxon>Vertebrata</taxon>
        <taxon>Euteleostomi</taxon>
        <taxon>Lepidosauria</taxon>
        <taxon>Squamata</taxon>
        <taxon>Bifurcata</taxon>
        <taxon>Unidentata</taxon>
        <taxon>Episquamata</taxon>
        <taxon>Toxicofera</taxon>
        <taxon>Serpentes</taxon>
        <taxon>Colubroidea</taxon>
        <taxon>Elapidae</taxon>
        <taxon>Elapinae</taxon>
        <taxon>Micrurus</taxon>
    </lineage>
</organism>
<proteinExistence type="predicted"/>
<dbReference type="EMBL" id="IACM01072035">
    <property type="protein sequence ID" value="LAB28138.1"/>
    <property type="molecule type" value="Transcribed_RNA"/>
</dbReference>
<dbReference type="EMBL" id="IACM01072034">
    <property type="protein sequence ID" value="LAB28135.1"/>
    <property type="molecule type" value="Transcribed_RNA"/>
</dbReference>
<accession>A0A2D4M470</accession>
<reference evidence="2" key="2">
    <citation type="submission" date="2017-11" db="EMBL/GenBank/DDBJ databases">
        <title>Coralsnake Venomics: Analyses of Venom Gland Transcriptomes and Proteomes of Six Brazilian Taxa.</title>
        <authorList>
            <person name="Aird S.D."/>
            <person name="Jorge da Silva N."/>
            <person name="Qiu L."/>
            <person name="Villar-Briones A."/>
            <person name="Aparecida-Saddi V."/>
            <person name="Campos-Telles M.P."/>
            <person name="Grau M."/>
            <person name="Mikheyev A.S."/>
        </authorList>
    </citation>
    <scope>NUCLEOTIDE SEQUENCE</scope>
    <source>
        <tissue evidence="2">Venom_gland</tissue>
    </source>
</reference>
<dbReference type="AlphaFoldDB" id="A0A2D4M470"/>
<feature type="region of interest" description="Disordered" evidence="1">
    <location>
        <begin position="76"/>
        <end position="99"/>
    </location>
</feature>